<keyword evidence="5" id="KW-1185">Reference proteome</keyword>
<evidence type="ECO:0000313" key="4">
    <source>
        <dbReference type="EMBL" id="GAE29598.1"/>
    </source>
</evidence>
<evidence type="ECO:0000256" key="2">
    <source>
        <dbReference type="ARBA" id="ARBA00022801"/>
    </source>
</evidence>
<sequence length="462" mass="53406">MSSKKKRPNILLILLDQLRADYLGYAQAVVHTPHINRLAKQGVTFTQAVCNSPACVPSRASMMSGRYPHRINVLNNDQHFPLNQKTYMQELRQVGYQVAGIGKLELHKSDLQYGEKGNKPINYHFGYTDPFETEGKMSSAKSLINNSQEKLLTGPYQYYLEENGLLQTYIEDYREREKRPPWYSSCSILEEQDRIDSFVGRQACSFIEEASSENPWFCSVNFLSPHDPWDASKRYYDMYKDTLFHPSIPKKQTGKPSWIIRRQKDHSTNMTEKALNEVKRHYVAMITQLDEWVGTLVDRINKRHEERETIILLASDHGEMLGDHGLFRKNVMYEGAVRVPLIISDPTETRIGGTKNGELVELVDLFPTILEMAGITGDLHNIDGKSLYPIMKGEERGQHKSFQYAQWNQIKMVRTHQYKLIEHGDQGMELFDLQADHMELNNLVDEREEIVYSLTQLLNQLA</sequence>
<comment type="caution">
    <text evidence="4">The sequence shown here is derived from an EMBL/GenBank/DDBJ whole genome shotgun (WGS) entry which is preliminary data.</text>
</comment>
<dbReference type="RefSeq" id="WP_035341391.1">
    <property type="nucleotide sequence ID" value="NZ_BAUU01000005.1"/>
</dbReference>
<accession>W4QD39</accession>
<dbReference type="Gene3D" id="3.40.720.10">
    <property type="entry name" value="Alkaline Phosphatase, subunit A"/>
    <property type="match status" value="1"/>
</dbReference>
<name>W4QD39_9BACI</name>
<dbReference type="GO" id="GO:0046872">
    <property type="term" value="F:metal ion binding"/>
    <property type="evidence" value="ECO:0007669"/>
    <property type="project" value="UniProtKB-KW"/>
</dbReference>
<dbReference type="PANTHER" id="PTHR45953">
    <property type="entry name" value="IDURONATE 2-SULFATASE"/>
    <property type="match status" value="1"/>
</dbReference>
<dbReference type="SUPFAM" id="SSF53649">
    <property type="entry name" value="Alkaline phosphatase-like"/>
    <property type="match status" value="1"/>
</dbReference>
<evidence type="ECO:0000313" key="5">
    <source>
        <dbReference type="Proteomes" id="UP000018895"/>
    </source>
</evidence>
<dbReference type="InterPro" id="IPR000917">
    <property type="entry name" value="Sulfatase_N"/>
</dbReference>
<keyword evidence="2" id="KW-0378">Hydrolase</keyword>
<evidence type="ECO:0000259" key="3">
    <source>
        <dbReference type="Pfam" id="PF00884"/>
    </source>
</evidence>
<dbReference type="GO" id="GO:0005737">
    <property type="term" value="C:cytoplasm"/>
    <property type="evidence" value="ECO:0007669"/>
    <property type="project" value="TreeGrafter"/>
</dbReference>
<dbReference type="GO" id="GO:0008484">
    <property type="term" value="F:sulfuric ester hydrolase activity"/>
    <property type="evidence" value="ECO:0007669"/>
    <property type="project" value="TreeGrafter"/>
</dbReference>
<dbReference type="Pfam" id="PF00884">
    <property type="entry name" value="Sulfatase"/>
    <property type="match status" value="1"/>
</dbReference>
<reference evidence="4" key="1">
    <citation type="journal article" date="2014" name="Genome Announc.">
        <title>Draft Genome Sequences of Three Alkaliphilic Bacillus Strains, Bacillus wakoensis JCM 9140T, Bacillus akibai JCM 9157T, and Bacillus hemicellulosilyticus JCM 9152T.</title>
        <authorList>
            <person name="Yuki M."/>
            <person name="Oshima K."/>
            <person name="Suda W."/>
            <person name="Oshida Y."/>
            <person name="Kitamura K."/>
            <person name="Iida T."/>
            <person name="Hattori M."/>
            <person name="Ohkuma M."/>
        </authorList>
    </citation>
    <scope>NUCLEOTIDE SEQUENCE [LARGE SCALE GENOMIC DNA]</scope>
    <source>
        <strain evidence="4">JCM 9152</strain>
    </source>
</reference>
<dbReference type="STRING" id="1236971.JCM9152_964"/>
<evidence type="ECO:0000256" key="1">
    <source>
        <dbReference type="ARBA" id="ARBA00022723"/>
    </source>
</evidence>
<dbReference type="PANTHER" id="PTHR45953:SF1">
    <property type="entry name" value="IDURONATE 2-SULFATASE"/>
    <property type="match status" value="1"/>
</dbReference>
<dbReference type="OrthoDB" id="9762324at2"/>
<dbReference type="EMBL" id="BAUU01000005">
    <property type="protein sequence ID" value="GAE29598.1"/>
    <property type="molecule type" value="Genomic_DNA"/>
</dbReference>
<feature type="domain" description="Sulfatase N-terminal" evidence="3">
    <location>
        <begin position="8"/>
        <end position="375"/>
    </location>
</feature>
<proteinExistence type="predicted"/>
<dbReference type="Proteomes" id="UP000018895">
    <property type="component" value="Unassembled WGS sequence"/>
</dbReference>
<keyword evidence="1" id="KW-0479">Metal-binding</keyword>
<organism evidence="4 5">
    <name type="scientific">Halalkalibacter hemicellulosilyticusJCM 9152</name>
    <dbReference type="NCBI Taxonomy" id="1236971"/>
    <lineage>
        <taxon>Bacteria</taxon>
        <taxon>Bacillati</taxon>
        <taxon>Bacillota</taxon>
        <taxon>Bacilli</taxon>
        <taxon>Bacillales</taxon>
        <taxon>Bacillaceae</taxon>
        <taxon>Halalkalibacter</taxon>
    </lineage>
</organism>
<gene>
    <name evidence="4" type="ORF">JCM9152_964</name>
</gene>
<dbReference type="InterPro" id="IPR017850">
    <property type="entry name" value="Alkaline_phosphatase_core_sf"/>
</dbReference>
<dbReference type="AlphaFoldDB" id="W4QD39"/>
<protein>
    <submittedName>
        <fullName evidence="4">Choline-sulfatase</fullName>
    </submittedName>
</protein>